<keyword evidence="3" id="KW-0804">Transcription</keyword>
<evidence type="ECO:0000256" key="4">
    <source>
        <dbReference type="ARBA" id="ARBA00023242"/>
    </source>
</evidence>
<comment type="subcellular location">
    <subcellularLocation>
        <location evidence="1">Nucleus</location>
    </subcellularLocation>
</comment>
<dbReference type="GO" id="GO:0005634">
    <property type="term" value="C:nucleus"/>
    <property type="evidence" value="ECO:0007669"/>
    <property type="project" value="UniProtKB-SubCell"/>
</dbReference>
<dbReference type="PANTHER" id="PTHR45959:SF34">
    <property type="entry name" value="BASIC HELIX LOOP HELIX (BHLH) DNA-BINDING FAMILY PROTEIN"/>
    <property type="match status" value="1"/>
</dbReference>
<dbReference type="EMBL" id="SDMP01000015">
    <property type="protein sequence ID" value="RYR11298.1"/>
    <property type="molecule type" value="Genomic_DNA"/>
</dbReference>
<dbReference type="PANTHER" id="PTHR45959">
    <property type="entry name" value="BHLH TRANSCRIPTION FACTOR"/>
    <property type="match status" value="1"/>
</dbReference>
<dbReference type="SMR" id="A0A444ZB12"/>
<proteinExistence type="predicted"/>
<evidence type="ECO:0000256" key="2">
    <source>
        <dbReference type="ARBA" id="ARBA00023015"/>
    </source>
</evidence>
<evidence type="ECO:0000313" key="9">
    <source>
        <dbReference type="Proteomes" id="UP000289738"/>
    </source>
</evidence>
<dbReference type="SUPFAM" id="SSF47459">
    <property type="entry name" value="HLH, helix-loop-helix DNA-binding domain"/>
    <property type="match status" value="1"/>
</dbReference>
<dbReference type="STRING" id="3818.A0A444ZB12"/>
<dbReference type="PROSITE" id="PS50888">
    <property type="entry name" value="BHLH"/>
    <property type="match status" value="1"/>
</dbReference>
<dbReference type="SMART" id="SM00353">
    <property type="entry name" value="HLH"/>
    <property type="match status" value="1"/>
</dbReference>
<dbReference type="Pfam" id="PF00010">
    <property type="entry name" value="HLH"/>
    <property type="match status" value="1"/>
</dbReference>
<evidence type="ECO:0000256" key="3">
    <source>
        <dbReference type="ARBA" id="ARBA00023163"/>
    </source>
</evidence>
<evidence type="ECO:0000313" key="8">
    <source>
        <dbReference type="EMBL" id="RYR11298.1"/>
    </source>
</evidence>
<evidence type="ECO:0000256" key="5">
    <source>
        <dbReference type="SAM" id="Coils"/>
    </source>
</evidence>
<comment type="caution">
    <text evidence="8">The sequence shown here is derived from an EMBL/GenBank/DDBJ whole genome shotgun (WGS) entry which is preliminary data.</text>
</comment>
<feature type="coiled-coil region" evidence="5">
    <location>
        <begin position="168"/>
        <end position="195"/>
    </location>
</feature>
<feature type="compositionally biased region" description="Polar residues" evidence="6">
    <location>
        <begin position="59"/>
        <end position="68"/>
    </location>
</feature>
<dbReference type="AlphaFoldDB" id="A0A444ZB12"/>
<reference evidence="8 9" key="1">
    <citation type="submission" date="2019-01" db="EMBL/GenBank/DDBJ databases">
        <title>Sequencing of cultivated peanut Arachis hypogaea provides insights into genome evolution and oil improvement.</title>
        <authorList>
            <person name="Chen X."/>
        </authorList>
    </citation>
    <scope>NUCLEOTIDE SEQUENCE [LARGE SCALE GENOMIC DNA]</scope>
    <source>
        <strain evidence="9">cv. Fuhuasheng</strain>
        <tissue evidence="8">Leaves</tissue>
    </source>
</reference>
<dbReference type="Proteomes" id="UP000289738">
    <property type="component" value="Chromosome B05"/>
</dbReference>
<dbReference type="InterPro" id="IPR036638">
    <property type="entry name" value="HLH_DNA-bd_sf"/>
</dbReference>
<dbReference type="Gene3D" id="4.10.280.10">
    <property type="entry name" value="Helix-loop-helix DNA-binding domain"/>
    <property type="match status" value="1"/>
</dbReference>
<keyword evidence="9" id="KW-1185">Reference proteome</keyword>
<evidence type="ECO:0000256" key="1">
    <source>
        <dbReference type="ARBA" id="ARBA00004123"/>
    </source>
</evidence>
<dbReference type="InterPro" id="IPR011598">
    <property type="entry name" value="bHLH_dom"/>
</dbReference>
<dbReference type="InterPro" id="IPR052610">
    <property type="entry name" value="bHLH_transcription_regulator"/>
</dbReference>
<dbReference type="OrthoDB" id="690068at2759"/>
<keyword evidence="4" id="KW-0539">Nucleus</keyword>
<dbReference type="CDD" id="cd11452">
    <property type="entry name" value="bHLH_AtNAI1_like"/>
    <property type="match status" value="1"/>
</dbReference>
<evidence type="ECO:0000256" key="6">
    <source>
        <dbReference type="SAM" id="MobiDB-lite"/>
    </source>
</evidence>
<sequence length="322" mass="36211">MMEIASSNYLAEFGMEEYSSSFQEYPMMMNSFEEMLDKFEMDMQSMSSAYSETKPPPHQLQSPFNTAMPSRSASPSPPKLISFEAPSLPNSSNIKNPNLMMDDHIHFSAFFNHDNPPHKVLPATARNPIQAQEHVIAERKRREKLSQRFVALSAMVPGLKKMDKASILGDAIKYVKQLQERVQFLEEEKARKKTMVESGVAVKRCFVFVEDEDNNENEISAAAALLDGNCNTLPEIKARVSGKDVLIRIHCHKQECKNSRGAREAAILSVLEKHNLTVHTTTSLPFGNDTLDITILAQMKKECSIRTKDLVGSLRVALTQFS</sequence>
<organism evidence="8 9">
    <name type="scientific">Arachis hypogaea</name>
    <name type="common">Peanut</name>
    <dbReference type="NCBI Taxonomy" id="3818"/>
    <lineage>
        <taxon>Eukaryota</taxon>
        <taxon>Viridiplantae</taxon>
        <taxon>Streptophyta</taxon>
        <taxon>Embryophyta</taxon>
        <taxon>Tracheophyta</taxon>
        <taxon>Spermatophyta</taxon>
        <taxon>Magnoliopsida</taxon>
        <taxon>eudicotyledons</taxon>
        <taxon>Gunneridae</taxon>
        <taxon>Pentapetalae</taxon>
        <taxon>rosids</taxon>
        <taxon>fabids</taxon>
        <taxon>Fabales</taxon>
        <taxon>Fabaceae</taxon>
        <taxon>Papilionoideae</taxon>
        <taxon>50 kb inversion clade</taxon>
        <taxon>dalbergioids sensu lato</taxon>
        <taxon>Dalbergieae</taxon>
        <taxon>Pterocarpus clade</taxon>
        <taxon>Arachis</taxon>
    </lineage>
</organism>
<feature type="domain" description="BHLH" evidence="7">
    <location>
        <begin position="129"/>
        <end position="178"/>
    </location>
</feature>
<accession>A0A444ZB12</accession>
<name>A0A444ZB12_ARAHY</name>
<protein>
    <recommendedName>
        <fullName evidence="7">BHLH domain-containing protein</fullName>
    </recommendedName>
</protein>
<keyword evidence="2" id="KW-0805">Transcription regulation</keyword>
<dbReference type="GO" id="GO:0046983">
    <property type="term" value="F:protein dimerization activity"/>
    <property type="evidence" value="ECO:0007669"/>
    <property type="project" value="InterPro"/>
</dbReference>
<evidence type="ECO:0000259" key="7">
    <source>
        <dbReference type="PROSITE" id="PS50888"/>
    </source>
</evidence>
<dbReference type="Gramene" id="arahy.Tifrunner.gnm2.ann2.Ah15g057600.1">
    <property type="protein sequence ID" value="arahy.Tifrunner.gnm2.ann2.Ah15g057600.1-CDS"/>
    <property type="gene ID" value="arahy.Tifrunner.gnm2.ann2.Ah15g057600"/>
</dbReference>
<keyword evidence="5" id="KW-0175">Coiled coil</keyword>
<gene>
    <name evidence="8" type="ORF">Ahy_B05g079761</name>
</gene>
<feature type="region of interest" description="Disordered" evidence="6">
    <location>
        <begin position="46"/>
        <end position="77"/>
    </location>
</feature>
<dbReference type="Gramene" id="arahy.Tifrunner.gnm2.ann2.Ah05g057600.1">
    <property type="protein sequence ID" value="arahy.Tifrunner.gnm2.ann2.Ah05g057600.1-CDS"/>
    <property type="gene ID" value="arahy.Tifrunner.gnm2.ann2.Ah05g057600"/>
</dbReference>